<comment type="caution">
    <text evidence="1">The sequence shown here is derived from an EMBL/GenBank/DDBJ whole genome shotgun (WGS) entry which is preliminary data.</text>
</comment>
<keyword evidence="2" id="KW-1185">Reference proteome</keyword>
<proteinExistence type="predicted"/>
<accession>A0A8I0MUX5</accession>
<dbReference type="GO" id="GO:0008168">
    <property type="term" value="F:methyltransferase activity"/>
    <property type="evidence" value="ECO:0007669"/>
    <property type="project" value="UniProtKB-KW"/>
</dbReference>
<dbReference type="InterPro" id="IPR016876">
    <property type="entry name" value="UCP028234"/>
</dbReference>
<sequence length="215" mass="24491">MKLGKRLQALHDIVDKDYQHIWDCCCDHGQLGAQFLLSSEAHIHFVDVVPELIDKVKSNLQRFFDTQVSRYSLYALDVAKLPLAQHHGRQLVIIAGVGGDLTANLMRDICANYDNHVDFLLCPVHHQYTLRNTLQTLNLNVVEERLVEENNRIYEVLYLSTYKTGSMITTLGDAIWQQGELSARYLAKVQTHYTRVAKGKPEAQAVLAAYQKVKI</sequence>
<reference evidence="1 2" key="1">
    <citation type="submission" date="2015-06" db="EMBL/GenBank/DDBJ databases">
        <title>Genome sequence of Pseudoalteromonas peptidolytica.</title>
        <authorList>
            <person name="Xie B.-B."/>
            <person name="Rong J.-C."/>
            <person name="Qin Q.-L."/>
            <person name="Zhang Y.-Z."/>
        </authorList>
    </citation>
    <scope>NUCLEOTIDE SEQUENCE [LARGE SCALE GENOMIC DNA]</scope>
    <source>
        <strain evidence="1 2">F12-50-A1</strain>
    </source>
</reference>
<dbReference type="Pfam" id="PF12847">
    <property type="entry name" value="Methyltransf_18"/>
    <property type="match status" value="1"/>
</dbReference>
<dbReference type="PANTHER" id="PTHR38451">
    <property type="entry name" value="TRNA (ADENINE(22)-N(1))-METHYLTRANSFERASE"/>
    <property type="match status" value="1"/>
</dbReference>
<dbReference type="PANTHER" id="PTHR38451:SF1">
    <property type="entry name" value="TRNA (ADENINE(22)-N(1))-METHYLTRANSFERASE"/>
    <property type="match status" value="1"/>
</dbReference>
<dbReference type="Proteomes" id="UP000660708">
    <property type="component" value="Unassembled WGS sequence"/>
</dbReference>
<organism evidence="1 2">
    <name type="scientific">Pseudoalteromonas peptidolytica F12-50-A1</name>
    <dbReference type="NCBI Taxonomy" id="1315280"/>
    <lineage>
        <taxon>Bacteria</taxon>
        <taxon>Pseudomonadati</taxon>
        <taxon>Pseudomonadota</taxon>
        <taxon>Gammaproteobacteria</taxon>
        <taxon>Alteromonadales</taxon>
        <taxon>Pseudoalteromonadaceae</taxon>
        <taxon>Pseudoalteromonas</taxon>
    </lineage>
</organism>
<dbReference type="Gene3D" id="3.40.50.150">
    <property type="entry name" value="Vaccinia Virus protein VP39"/>
    <property type="match status" value="1"/>
</dbReference>
<evidence type="ECO:0000313" key="1">
    <source>
        <dbReference type="EMBL" id="MBE0345938.1"/>
    </source>
</evidence>
<dbReference type="FunFam" id="3.40.50.150:FF:000442">
    <property type="entry name" value="tRNA (Adenine22-N1)-methyltransferase TrmK"/>
    <property type="match status" value="1"/>
</dbReference>
<keyword evidence="1" id="KW-0808">Transferase</keyword>
<dbReference type="EMBL" id="AQHF01000020">
    <property type="protein sequence ID" value="MBE0345938.1"/>
    <property type="molecule type" value="Genomic_DNA"/>
</dbReference>
<dbReference type="InterPro" id="IPR029063">
    <property type="entry name" value="SAM-dependent_MTases_sf"/>
</dbReference>
<dbReference type="AlphaFoldDB" id="A0A8I0MUX5"/>
<dbReference type="GO" id="GO:0032259">
    <property type="term" value="P:methylation"/>
    <property type="evidence" value="ECO:0007669"/>
    <property type="project" value="UniProtKB-KW"/>
</dbReference>
<protein>
    <submittedName>
        <fullName evidence="1">tRNA (Adenine22-N1)-methyltransferase</fullName>
    </submittedName>
</protein>
<name>A0A8I0MUX5_9GAMM</name>
<gene>
    <name evidence="1" type="primary">trmK</name>
    <name evidence="1" type="ORF">PPEP_a0925</name>
</gene>
<dbReference type="PIRSF" id="PIRSF028234">
    <property type="entry name" value="UCP028234"/>
    <property type="match status" value="1"/>
</dbReference>
<dbReference type="SUPFAM" id="SSF53335">
    <property type="entry name" value="S-adenosyl-L-methionine-dependent methyltransferases"/>
    <property type="match status" value="1"/>
</dbReference>
<evidence type="ECO:0000313" key="2">
    <source>
        <dbReference type="Proteomes" id="UP000660708"/>
    </source>
</evidence>
<keyword evidence="1" id="KW-0489">Methyltransferase</keyword>
<dbReference type="RefSeq" id="WP_147390550.1">
    <property type="nucleotide sequence ID" value="NZ_AQHF01000020.1"/>
</dbReference>